<name>Q1IL77_KORVE</name>
<dbReference type="EMBL" id="CP000360">
    <property type="protein sequence ID" value="ABF42373.1"/>
    <property type="molecule type" value="Genomic_DNA"/>
</dbReference>
<keyword evidence="2" id="KW-1185">Reference proteome</keyword>
<dbReference type="HOGENOM" id="CLU_1710867_0_0_0"/>
<accession>Q1IL77</accession>
<organism evidence="1 2">
    <name type="scientific">Koribacter versatilis (strain Ellin345)</name>
    <dbReference type="NCBI Taxonomy" id="204669"/>
    <lineage>
        <taxon>Bacteria</taxon>
        <taxon>Pseudomonadati</taxon>
        <taxon>Acidobacteriota</taxon>
        <taxon>Terriglobia</taxon>
        <taxon>Terriglobales</taxon>
        <taxon>Candidatus Korobacteraceae</taxon>
        <taxon>Candidatus Korobacter</taxon>
    </lineage>
</organism>
<protein>
    <submittedName>
        <fullName evidence="1">Uncharacterized protein</fullName>
    </submittedName>
</protein>
<dbReference type="EnsemblBacteria" id="ABF42373">
    <property type="protein sequence ID" value="ABF42373"/>
    <property type="gene ID" value="Acid345_3372"/>
</dbReference>
<dbReference type="Proteomes" id="UP000002432">
    <property type="component" value="Chromosome"/>
</dbReference>
<evidence type="ECO:0000313" key="2">
    <source>
        <dbReference type="Proteomes" id="UP000002432"/>
    </source>
</evidence>
<gene>
    <name evidence="1" type="ordered locus">Acid345_3372</name>
</gene>
<reference evidence="1 2" key="1">
    <citation type="journal article" date="2009" name="Appl. Environ. Microbiol.">
        <title>Three genomes from the phylum Acidobacteria provide insight into the lifestyles of these microorganisms in soils.</title>
        <authorList>
            <person name="Ward N.L."/>
            <person name="Challacombe J.F."/>
            <person name="Janssen P.H."/>
            <person name="Henrissat B."/>
            <person name="Coutinho P.M."/>
            <person name="Wu M."/>
            <person name="Xie G."/>
            <person name="Haft D.H."/>
            <person name="Sait M."/>
            <person name="Badger J."/>
            <person name="Barabote R.D."/>
            <person name="Bradley B."/>
            <person name="Brettin T.S."/>
            <person name="Brinkac L.M."/>
            <person name="Bruce D."/>
            <person name="Creasy T."/>
            <person name="Daugherty S.C."/>
            <person name="Davidsen T.M."/>
            <person name="DeBoy R.T."/>
            <person name="Detter J.C."/>
            <person name="Dodson R.J."/>
            <person name="Durkin A.S."/>
            <person name="Ganapathy A."/>
            <person name="Gwinn-Giglio M."/>
            <person name="Han C.S."/>
            <person name="Khouri H."/>
            <person name="Kiss H."/>
            <person name="Kothari S.P."/>
            <person name="Madupu R."/>
            <person name="Nelson K.E."/>
            <person name="Nelson W.C."/>
            <person name="Paulsen I."/>
            <person name="Penn K."/>
            <person name="Ren Q."/>
            <person name="Rosovitz M.J."/>
            <person name="Selengut J.D."/>
            <person name="Shrivastava S."/>
            <person name="Sullivan S.A."/>
            <person name="Tapia R."/>
            <person name="Thompson L.S."/>
            <person name="Watkins K.L."/>
            <person name="Yang Q."/>
            <person name="Yu C."/>
            <person name="Zafar N."/>
            <person name="Zhou L."/>
            <person name="Kuske C.R."/>
        </authorList>
    </citation>
    <scope>NUCLEOTIDE SEQUENCE [LARGE SCALE GENOMIC DNA]</scope>
    <source>
        <strain evidence="1 2">Ellin345</strain>
    </source>
</reference>
<sequence length="153" mass="16853">MSSKPSHRNEESDVRWIRTETGGGFGVFLSHVRWIGTPSEPRQSQARRVPAAVPSASVESNGHDVRWIGVRRANYQQLTSRIQRTCGSALSFNSSQHGAAERVKTSPNPHESRAFPLCPPTSHHSHSIPVLTLTFAAGPRLLCYNHGFPAGKY</sequence>
<evidence type="ECO:0000313" key="1">
    <source>
        <dbReference type="EMBL" id="ABF42373.1"/>
    </source>
</evidence>
<dbReference type="STRING" id="204669.Acid345_3372"/>
<dbReference type="AlphaFoldDB" id="Q1IL77"/>
<proteinExistence type="predicted"/>
<dbReference type="KEGG" id="aba:Acid345_3372"/>